<evidence type="ECO:0000256" key="2">
    <source>
        <dbReference type="ARBA" id="ARBA00012438"/>
    </source>
</evidence>
<dbReference type="Pfam" id="PF00512">
    <property type="entry name" value="HisKA"/>
    <property type="match status" value="1"/>
</dbReference>
<name>A0ABY9XC24_9BACT</name>
<dbReference type="CDD" id="cd00075">
    <property type="entry name" value="HATPase"/>
    <property type="match status" value="1"/>
</dbReference>
<dbReference type="InterPro" id="IPR003594">
    <property type="entry name" value="HATPase_dom"/>
</dbReference>
<gene>
    <name evidence="8" type="ORF">F0U60_44505</name>
</gene>
<dbReference type="InterPro" id="IPR050736">
    <property type="entry name" value="Sensor_HK_Regulatory"/>
</dbReference>
<dbReference type="Proteomes" id="UP001611383">
    <property type="component" value="Chromosome"/>
</dbReference>
<proteinExistence type="predicted"/>
<evidence type="ECO:0000256" key="4">
    <source>
        <dbReference type="ARBA" id="ARBA00022679"/>
    </source>
</evidence>
<dbReference type="Pfam" id="PF02518">
    <property type="entry name" value="HATPase_c"/>
    <property type="match status" value="1"/>
</dbReference>
<dbReference type="Gene3D" id="3.30.450.40">
    <property type="match status" value="1"/>
</dbReference>
<dbReference type="InterPro" id="IPR036097">
    <property type="entry name" value="HisK_dim/P_sf"/>
</dbReference>
<reference evidence="8 9" key="1">
    <citation type="submission" date="2019-08" db="EMBL/GenBank/DDBJ databases">
        <title>Archangium and Cystobacter genomes.</title>
        <authorList>
            <person name="Chen I.-C.K."/>
            <person name="Wielgoss S."/>
        </authorList>
    </citation>
    <scope>NUCLEOTIDE SEQUENCE [LARGE SCALE GENOMIC DNA]</scope>
    <source>
        <strain evidence="8 9">Cbm 6</strain>
    </source>
</reference>
<evidence type="ECO:0000256" key="6">
    <source>
        <dbReference type="ARBA" id="ARBA00023012"/>
    </source>
</evidence>
<dbReference type="SUPFAM" id="SSF47384">
    <property type="entry name" value="Homodimeric domain of signal transducing histidine kinase"/>
    <property type="match status" value="1"/>
</dbReference>
<feature type="domain" description="Histidine kinase" evidence="7">
    <location>
        <begin position="63"/>
        <end position="282"/>
    </location>
</feature>
<comment type="catalytic activity">
    <reaction evidence="1">
        <text>ATP + protein L-histidine = ADP + protein N-phospho-L-histidine.</text>
        <dbReference type="EC" id="2.7.13.3"/>
    </reaction>
</comment>
<evidence type="ECO:0000256" key="1">
    <source>
        <dbReference type="ARBA" id="ARBA00000085"/>
    </source>
</evidence>
<dbReference type="Gene3D" id="1.10.287.130">
    <property type="match status" value="1"/>
</dbReference>
<dbReference type="SMART" id="SM00388">
    <property type="entry name" value="HisKA"/>
    <property type="match status" value="1"/>
</dbReference>
<dbReference type="GO" id="GO:0016301">
    <property type="term" value="F:kinase activity"/>
    <property type="evidence" value="ECO:0007669"/>
    <property type="project" value="UniProtKB-KW"/>
</dbReference>
<dbReference type="PANTHER" id="PTHR43711:SF1">
    <property type="entry name" value="HISTIDINE KINASE 1"/>
    <property type="match status" value="1"/>
</dbReference>
<evidence type="ECO:0000313" key="9">
    <source>
        <dbReference type="Proteomes" id="UP001611383"/>
    </source>
</evidence>
<dbReference type="InterPro" id="IPR029016">
    <property type="entry name" value="GAF-like_dom_sf"/>
</dbReference>
<dbReference type="EC" id="2.7.13.3" evidence="2"/>
<evidence type="ECO:0000313" key="8">
    <source>
        <dbReference type="EMBL" id="WNG52928.1"/>
    </source>
</evidence>
<dbReference type="PROSITE" id="PS50109">
    <property type="entry name" value="HIS_KIN"/>
    <property type="match status" value="1"/>
</dbReference>
<dbReference type="InterPro" id="IPR003661">
    <property type="entry name" value="HisK_dim/P_dom"/>
</dbReference>
<dbReference type="InterPro" id="IPR036890">
    <property type="entry name" value="HATPase_C_sf"/>
</dbReference>
<dbReference type="Gene3D" id="3.30.565.10">
    <property type="entry name" value="Histidine kinase-like ATPase, C-terminal domain"/>
    <property type="match status" value="1"/>
</dbReference>
<accession>A0ABY9XC24</accession>
<dbReference type="EMBL" id="CP043494">
    <property type="protein sequence ID" value="WNG52928.1"/>
    <property type="molecule type" value="Genomic_DNA"/>
</dbReference>
<dbReference type="SUPFAM" id="SSF55781">
    <property type="entry name" value="GAF domain-like"/>
    <property type="match status" value="1"/>
</dbReference>
<dbReference type="PANTHER" id="PTHR43711">
    <property type="entry name" value="TWO-COMPONENT HISTIDINE KINASE"/>
    <property type="match status" value="1"/>
</dbReference>
<dbReference type="SMART" id="SM00387">
    <property type="entry name" value="HATPase_c"/>
    <property type="match status" value="1"/>
</dbReference>
<dbReference type="InterPro" id="IPR005467">
    <property type="entry name" value="His_kinase_dom"/>
</dbReference>
<dbReference type="InterPro" id="IPR004358">
    <property type="entry name" value="Sig_transdc_His_kin-like_C"/>
</dbReference>
<evidence type="ECO:0000259" key="7">
    <source>
        <dbReference type="PROSITE" id="PS50109"/>
    </source>
</evidence>
<keyword evidence="4" id="KW-0808">Transferase</keyword>
<evidence type="ECO:0000256" key="3">
    <source>
        <dbReference type="ARBA" id="ARBA00022553"/>
    </source>
</evidence>
<dbReference type="PRINTS" id="PR00344">
    <property type="entry name" value="BCTRLSENSOR"/>
</dbReference>
<dbReference type="CDD" id="cd00082">
    <property type="entry name" value="HisKA"/>
    <property type="match status" value="1"/>
</dbReference>
<protein>
    <recommendedName>
        <fullName evidence="2">histidine kinase</fullName>
        <ecNumber evidence="2">2.7.13.3</ecNumber>
    </recommendedName>
</protein>
<keyword evidence="9" id="KW-1185">Reference proteome</keyword>
<keyword evidence="3" id="KW-0597">Phosphoprotein</keyword>
<evidence type="ECO:0000256" key="5">
    <source>
        <dbReference type="ARBA" id="ARBA00022777"/>
    </source>
</evidence>
<dbReference type="SUPFAM" id="SSF55874">
    <property type="entry name" value="ATPase domain of HSP90 chaperone/DNA topoisomerase II/histidine kinase"/>
    <property type="match status" value="1"/>
</dbReference>
<sequence>MARGRTLGVLTFLSTAYSGRHYGTAELAAAEDLARRAALTADNARLYRDAQRAVRLRDEFLSVASHELKTPLTPLSLKLQVLVREVQARCEAPLAQRLLGHLDACRHQVKRLSELVHGLLDVTHLSEGQLYLEREEVDLVVLVREVVARLQSQAERTGSPLMLEAEGPVVGQWDRLRLEQVVSHLLSNAVKYGAGHPVSIRVQATGARAHLVVKDQGIGMEPQMLARIFEKFERGVSERHYGGLGLGLYVTRQTLHAMGGTVSVESAPGKGATFTVELPLRQSPAAS</sequence>
<organism evidence="8 9">
    <name type="scientific">Archangium minus</name>
    <dbReference type="NCBI Taxonomy" id="83450"/>
    <lineage>
        <taxon>Bacteria</taxon>
        <taxon>Pseudomonadati</taxon>
        <taxon>Myxococcota</taxon>
        <taxon>Myxococcia</taxon>
        <taxon>Myxococcales</taxon>
        <taxon>Cystobacterineae</taxon>
        <taxon>Archangiaceae</taxon>
        <taxon>Archangium</taxon>
    </lineage>
</organism>
<keyword evidence="6" id="KW-0902">Two-component regulatory system</keyword>
<keyword evidence="5 8" id="KW-0418">Kinase</keyword>